<dbReference type="SUPFAM" id="SSF142921">
    <property type="entry name" value="WGR domain-like"/>
    <property type="match status" value="1"/>
</dbReference>
<dbReference type="CDD" id="cd07996">
    <property type="entry name" value="WGR_MMR_like"/>
    <property type="match status" value="1"/>
</dbReference>
<sequence>METLLIYNEGSSNKFWKIRIVGNSFAVAYGKVGTVGSVKTKEFESEEVCRREGEKLIQSKLKKGYVFAQSSHQIVKESSMTDEYFWELLEKCKEKGEDIEEQIEWLITHLSRKPVKDIIKFDFIFNRYYAKSYTSHLWAAAYIVMGGCSDDCFDYFGAWLLYLGKDEYGAAIENPETLLPYFKLLEEQEEIPQLEELLFVASSAYEEKTGLDDEEYYKLYEQLTNDDFIQPEIEFDWDEDDEEGLRNKFPALWAAYGERPLDC</sequence>
<name>A0A3Q9RJH0_9BACI</name>
<dbReference type="InterPro" id="IPR036930">
    <property type="entry name" value="WGR_dom_sf"/>
</dbReference>
<dbReference type="AlphaFoldDB" id="A0A3Q9RJH0"/>
<feature type="domain" description="WGR" evidence="1">
    <location>
        <begin position="1"/>
        <end position="84"/>
    </location>
</feature>
<dbReference type="EMBL" id="CP026095">
    <property type="protein sequence ID" value="AZV41005.1"/>
    <property type="molecule type" value="Genomic_DNA"/>
</dbReference>
<dbReference type="PANTHER" id="PTHR30634">
    <property type="entry name" value="OUTER MEMBRANE LOLAB LIPOPROTEIN INSERTION APPARATUS"/>
    <property type="match status" value="1"/>
</dbReference>
<protein>
    <recommendedName>
        <fullName evidence="1">WGR domain-containing protein</fullName>
    </recommendedName>
</protein>
<evidence type="ECO:0000259" key="1">
    <source>
        <dbReference type="PROSITE" id="PS51977"/>
    </source>
</evidence>
<dbReference type="RefSeq" id="WP_127758774.1">
    <property type="nucleotide sequence ID" value="NZ_CP026095.1"/>
</dbReference>
<organism evidence="2 3">
    <name type="scientific">Peribacillus asahii</name>
    <dbReference type="NCBI Taxonomy" id="228899"/>
    <lineage>
        <taxon>Bacteria</taxon>
        <taxon>Bacillati</taxon>
        <taxon>Bacillota</taxon>
        <taxon>Bacilli</taxon>
        <taxon>Bacillales</taxon>
        <taxon>Bacillaceae</taxon>
        <taxon>Peribacillus</taxon>
    </lineage>
</organism>
<evidence type="ECO:0000313" key="2">
    <source>
        <dbReference type="EMBL" id="AZV41005.1"/>
    </source>
</evidence>
<dbReference type="KEGG" id="pasa:BAOM_0317"/>
<accession>A0A3Q9RJH0</accession>
<reference evidence="2 3" key="1">
    <citation type="submission" date="2018-01" db="EMBL/GenBank/DDBJ databases">
        <title>Bacillus asahii Genome sequencing and assembly.</title>
        <authorList>
            <person name="Jiang H."/>
            <person name="Feng Y."/>
            <person name="Zhao F."/>
            <person name="Lin X."/>
        </authorList>
    </citation>
    <scope>NUCLEOTIDE SEQUENCE [LARGE SCALE GENOMIC DNA]</scope>
    <source>
        <strain evidence="2 3">OM18</strain>
    </source>
</reference>
<dbReference type="InterPro" id="IPR050458">
    <property type="entry name" value="LolB"/>
</dbReference>
<dbReference type="InterPro" id="IPR049809">
    <property type="entry name" value="YehF/YfeS-like_WGR"/>
</dbReference>
<dbReference type="Pfam" id="PF14024">
    <property type="entry name" value="DUF4240"/>
    <property type="match status" value="1"/>
</dbReference>
<dbReference type="Gene3D" id="2.20.140.10">
    <property type="entry name" value="WGR domain"/>
    <property type="match status" value="1"/>
</dbReference>
<dbReference type="PANTHER" id="PTHR30634:SF13">
    <property type="entry name" value="PROTEIN YEHF"/>
    <property type="match status" value="1"/>
</dbReference>
<dbReference type="PROSITE" id="PS51977">
    <property type="entry name" value="WGR"/>
    <property type="match status" value="1"/>
</dbReference>
<dbReference type="Proteomes" id="UP000283095">
    <property type="component" value="Chromosome"/>
</dbReference>
<dbReference type="SMART" id="SM00773">
    <property type="entry name" value="WGR"/>
    <property type="match status" value="1"/>
</dbReference>
<gene>
    <name evidence="2" type="ORF">BAOM_0317</name>
</gene>
<dbReference type="Pfam" id="PF05406">
    <property type="entry name" value="WGR"/>
    <property type="match status" value="1"/>
</dbReference>
<evidence type="ECO:0000313" key="3">
    <source>
        <dbReference type="Proteomes" id="UP000283095"/>
    </source>
</evidence>
<proteinExistence type="predicted"/>
<dbReference type="InterPro" id="IPR025334">
    <property type="entry name" value="DUF4240"/>
</dbReference>
<dbReference type="OrthoDB" id="6200718at2"/>
<dbReference type="InterPro" id="IPR008893">
    <property type="entry name" value="WGR_domain"/>
</dbReference>